<accession>A0ABT8URC7</accession>
<evidence type="ECO:0000313" key="1">
    <source>
        <dbReference type="EMBL" id="MDO3640351.1"/>
    </source>
</evidence>
<reference evidence="1" key="1">
    <citation type="submission" date="2023-07" db="EMBL/GenBank/DDBJ databases">
        <title>Mycolicibacterium sp. nov., a novel bacterial species.</title>
        <authorList>
            <person name="Cao Y."/>
        </authorList>
    </citation>
    <scope>NUCLEOTIDE SEQUENCE</scope>
    <source>
        <strain evidence="1">KC 300</strain>
    </source>
</reference>
<name>A0ABT8URC7_9MYCO</name>
<organism evidence="1 2">
    <name type="scientific">Mycolicibacterium arseniciresistens</name>
    <dbReference type="NCBI Taxonomy" id="3062257"/>
    <lineage>
        <taxon>Bacteria</taxon>
        <taxon>Bacillati</taxon>
        <taxon>Actinomycetota</taxon>
        <taxon>Actinomycetes</taxon>
        <taxon>Mycobacteriales</taxon>
        <taxon>Mycobacteriaceae</taxon>
        <taxon>Mycolicibacterium</taxon>
    </lineage>
</organism>
<dbReference type="RefSeq" id="WP_302917179.1">
    <property type="nucleotide sequence ID" value="NZ_JAUMSQ010000598.1"/>
</dbReference>
<gene>
    <name evidence="1" type="ORF">Q2100_31715</name>
</gene>
<evidence type="ECO:0008006" key="3">
    <source>
        <dbReference type="Google" id="ProtNLM"/>
    </source>
</evidence>
<dbReference type="EMBL" id="JAUMSQ010000598">
    <property type="protein sequence ID" value="MDO3640351.1"/>
    <property type="molecule type" value="Genomic_DNA"/>
</dbReference>
<evidence type="ECO:0000313" key="2">
    <source>
        <dbReference type="Proteomes" id="UP001168823"/>
    </source>
</evidence>
<proteinExistence type="predicted"/>
<dbReference type="Proteomes" id="UP001168823">
    <property type="component" value="Unassembled WGS sequence"/>
</dbReference>
<protein>
    <recommendedName>
        <fullName evidence="3">Condensation domain-containing protein</fullName>
    </recommendedName>
</protein>
<feature type="non-terminal residue" evidence="1">
    <location>
        <position position="110"/>
    </location>
</feature>
<keyword evidence="2" id="KW-1185">Reference proteome</keyword>
<feature type="non-terminal residue" evidence="1">
    <location>
        <position position="1"/>
    </location>
</feature>
<dbReference type="SUPFAM" id="SSF52777">
    <property type="entry name" value="CoA-dependent acyltransferases"/>
    <property type="match status" value="1"/>
</dbReference>
<sequence>IAFGLAVAEFVGAGGAPVGIDVEGHGRHEELAADVDLSRTVGWFTAKYPVALDVGELSWARVVAGDAGLGAAVKAAKEQLRALPDPLTYGLLRYLNPDVDLPESDPSIGF</sequence>
<comment type="caution">
    <text evidence="1">The sequence shown here is derived from an EMBL/GenBank/DDBJ whole genome shotgun (WGS) entry which is preliminary data.</text>
</comment>
<dbReference type="Gene3D" id="3.30.559.30">
    <property type="entry name" value="Nonribosomal peptide synthetase, condensation domain"/>
    <property type="match status" value="1"/>
</dbReference>